<keyword evidence="1" id="KW-1133">Transmembrane helix</keyword>
<evidence type="ECO:0000256" key="1">
    <source>
        <dbReference type="SAM" id="Phobius"/>
    </source>
</evidence>
<dbReference type="EMBL" id="BARU01048916">
    <property type="protein sequence ID" value="GAI00139.1"/>
    <property type="molecule type" value="Genomic_DNA"/>
</dbReference>
<comment type="caution">
    <text evidence="2">The sequence shown here is derived from an EMBL/GenBank/DDBJ whole genome shotgun (WGS) entry which is preliminary data.</text>
</comment>
<evidence type="ECO:0000313" key="2">
    <source>
        <dbReference type="EMBL" id="GAI00139.1"/>
    </source>
</evidence>
<gene>
    <name evidence="2" type="ORF">S03H2_72393</name>
</gene>
<name>X1M174_9ZZZZ</name>
<feature type="non-terminal residue" evidence="2">
    <location>
        <position position="1"/>
    </location>
</feature>
<organism evidence="2">
    <name type="scientific">marine sediment metagenome</name>
    <dbReference type="NCBI Taxonomy" id="412755"/>
    <lineage>
        <taxon>unclassified sequences</taxon>
        <taxon>metagenomes</taxon>
        <taxon>ecological metagenomes</taxon>
    </lineage>
</organism>
<proteinExistence type="predicted"/>
<keyword evidence="1" id="KW-0812">Transmembrane</keyword>
<keyword evidence="1" id="KW-0472">Membrane</keyword>
<accession>X1M174</accession>
<reference evidence="2" key="1">
    <citation type="journal article" date="2014" name="Front. Microbiol.">
        <title>High frequency of phylogenetically diverse reductive dehalogenase-homologous genes in deep subseafloor sedimentary metagenomes.</title>
        <authorList>
            <person name="Kawai M."/>
            <person name="Futagami T."/>
            <person name="Toyoda A."/>
            <person name="Takaki Y."/>
            <person name="Nishi S."/>
            <person name="Hori S."/>
            <person name="Arai W."/>
            <person name="Tsubouchi T."/>
            <person name="Morono Y."/>
            <person name="Uchiyama I."/>
            <person name="Ito T."/>
            <person name="Fujiyama A."/>
            <person name="Inagaki F."/>
            <person name="Takami H."/>
        </authorList>
    </citation>
    <scope>NUCLEOTIDE SEQUENCE</scope>
    <source>
        <strain evidence="2">Expedition CK06-06</strain>
    </source>
</reference>
<dbReference type="AlphaFoldDB" id="X1M174"/>
<sequence length="61" mass="6935">CFKKYNVIYFGTKAVKARALGYILSFSVLIFILAYWISFYSGIESIPLDLNLLLLLIATIL</sequence>
<feature type="non-terminal residue" evidence="2">
    <location>
        <position position="61"/>
    </location>
</feature>
<feature type="transmembrane region" description="Helical" evidence="1">
    <location>
        <begin position="20"/>
        <end position="43"/>
    </location>
</feature>
<protein>
    <submittedName>
        <fullName evidence="2">Uncharacterized protein</fullName>
    </submittedName>
</protein>